<gene>
    <name evidence="2" type="ORF">XM47_07685</name>
</gene>
<dbReference type="Proteomes" id="UP000037600">
    <property type="component" value="Unassembled WGS sequence"/>
</dbReference>
<dbReference type="RefSeq" id="WP_048691595.1">
    <property type="nucleotide sequence ID" value="NZ_KQ130487.1"/>
</dbReference>
<evidence type="ECO:0000313" key="2">
    <source>
        <dbReference type="EMBL" id="KMT65713.1"/>
    </source>
</evidence>
<comment type="caution">
    <text evidence="2">The sequence shown here is derived from an EMBL/GenBank/DDBJ whole genome shotgun (WGS) entry which is preliminary data.</text>
</comment>
<proteinExistence type="predicted"/>
<dbReference type="PATRIC" id="fig|1513271.3.peg.1570"/>
<dbReference type="InterPro" id="IPR011990">
    <property type="entry name" value="TPR-like_helical_dom_sf"/>
</dbReference>
<keyword evidence="3" id="KW-1185">Reference proteome</keyword>
<dbReference type="AlphaFoldDB" id="A0A0J8GYA8"/>
<dbReference type="PANTHER" id="PTHR43628">
    <property type="entry name" value="ACTIVATOR OF C KINASE PROTEIN 1-RELATED"/>
    <property type="match status" value="1"/>
</dbReference>
<keyword evidence="2" id="KW-0969">Cilium</keyword>
<evidence type="ECO:0000256" key="1">
    <source>
        <dbReference type="SAM" id="SignalP"/>
    </source>
</evidence>
<name>A0A0J8GYA8_9ALTE</name>
<keyword evidence="1" id="KW-0732">Signal</keyword>
<organism evidence="2 3">
    <name type="scientific">Catenovulum maritimum</name>
    <dbReference type="NCBI Taxonomy" id="1513271"/>
    <lineage>
        <taxon>Bacteria</taxon>
        <taxon>Pseudomonadati</taxon>
        <taxon>Pseudomonadota</taxon>
        <taxon>Gammaproteobacteria</taxon>
        <taxon>Alteromonadales</taxon>
        <taxon>Alteromonadaceae</taxon>
        <taxon>Catenovulum</taxon>
    </lineage>
</organism>
<dbReference type="OrthoDB" id="5599218at2"/>
<keyword evidence="2" id="KW-0966">Cell projection</keyword>
<accession>A0A0J8GYA8</accession>
<evidence type="ECO:0000313" key="3">
    <source>
        <dbReference type="Proteomes" id="UP000037600"/>
    </source>
</evidence>
<keyword evidence="2" id="KW-0282">Flagellum</keyword>
<dbReference type="InterPro" id="IPR006597">
    <property type="entry name" value="Sel1-like"/>
</dbReference>
<reference evidence="2 3" key="1">
    <citation type="submission" date="2015-04" db="EMBL/GenBank/DDBJ databases">
        <title>Draft Genome Sequence of the Novel Agar-Digesting Marine Bacterium Q1.</title>
        <authorList>
            <person name="Li Y."/>
            <person name="Li D."/>
            <person name="Chen G."/>
            <person name="Du Z."/>
        </authorList>
    </citation>
    <scope>NUCLEOTIDE SEQUENCE [LARGE SCALE GENOMIC DNA]</scope>
    <source>
        <strain evidence="2 3">Q1</strain>
    </source>
</reference>
<dbReference type="SMART" id="SM00671">
    <property type="entry name" value="SEL1"/>
    <property type="match status" value="2"/>
</dbReference>
<dbReference type="EMBL" id="LAZL01000010">
    <property type="protein sequence ID" value="KMT65713.1"/>
    <property type="molecule type" value="Genomic_DNA"/>
</dbReference>
<dbReference type="PANTHER" id="PTHR43628:SF1">
    <property type="entry name" value="CHITIN SYNTHASE REGULATORY FACTOR 2-RELATED"/>
    <property type="match status" value="1"/>
</dbReference>
<dbReference type="Pfam" id="PF08238">
    <property type="entry name" value="Sel1"/>
    <property type="match status" value="3"/>
</dbReference>
<dbReference type="SUPFAM" id="SSF81901">
    <property type="entry name" value="HCP-like"/>
    <property type="match status" value="1"/>
</dbReference>
<feature type="chain" id="PRO_5005298859" evidence="1">
    <location>
        <begin position="20"/>
        <end position="204"/>
    </location>
</feature>
<feature type="signal peptide" evidence="1">
    <location>
        <begin position="1"/>
        <end position="19"/>
    </location>
</feature>
<dbReference type="Gene3D" id="1.25.40.10">
    <property type="entry name" value="Tetratricopeptide repeat domain"/>
    <property type="match status" value="1"/>
</dbReference>
<sequence length="204" mass="23224">MLKILCFCILSLVSFHQYAVELKVVQIYSQEELLSWIKQNIHLDRVVTDRCQLVEDIEARAEIVKVPSYQFLWGDMLAWGVCVERNAELGLHYIELAANQGLPEGLEQLGRYYAKGILVQKDEKRAITYLREASAMGSIRARIGFVEALNNGLGSPLDFQDAYHWLHNSIIQDKSEHKKAQQALAKLAEKMPARVVEKAKQALN</sequence>
<protein>
    <submittedName>
        <fullName evidence="2">Flagellar protein MotX</fullName>
    </submittedName>
</protein>
<dbReference type="InterPro" id="IPR052945">
    <property type="entry name" value="Mitotic_Regulator"/>
</dbReference>
<dbReference type="STRING" id="1513271.XM47_07685"/>